<dbReference type="SUPFAM" id="SSF51294">
    <property type="entry name" value="Hedgehog/intein (Hint) domain"/>
    <property type="match status" value="1"/>
</dbReference>
<dbReference type="EMBL" id="CAJOBC010009702">
    <property type="protein sequence ID" value="CAF3994436.1"/>
    <property type="molecule type" value="Genomic_DNA"/>
</dbReference>
<dbReference type="InterPro" id="IPR036844">
    <property type="entry name" value="Hint_dom_sf"/>
</dbReference>
<evidence type="ECO:0000313" key="5">
    <source>
        <dbReference type="Proteomes" id="UP000663829"/>
    </source>
</evidence>
<comment type="caution">
    <text evidence="2">The sequence shown here is derived from an EMBL/GenBank/DDBJ whole genome shotgun (WGS) entry which is preliminary data.</text>
</comment>
<dbReference type="Proteomes" id="UP000681722">
    <property type="component" value="Unassembled WGS sequence"/>
</dbReference>
<dbReference type="OrthoDB" id="5212at2759"/>
<evidence type="ECO:0000313" key="2">
    <source>
        <dbReference type="EMBL" id="CAF1231786.1"/>
    </source>
</evidence>
<dbReference type="Gene3D" id="2.170.16.10">
    <property type="entry name" value="Hedgehog/Intein (Hint) domain"/>
    <property type="match status" value="1"/>
</dbReference>
<reference evidence="2" key="1">
    <citation type="submission" date="2021-02" db="EMBL/GenBank/DDBJ databases">
        <authorList>
            <person name="Nowell W R."/>
        </authorList>
    </citation>
    <scope>NUCLEOTIDE SEQUENCE</scope>
</reference>
<dbReference type="Proteomes" id="UP000663829">
    <property type="component" value="Unassembled WGS sequence"/>
</dbReference>
<name>A0A814YP40_9BILA</name>
<gene>
    <name evidence="2" type="ORF">GPM918_LOCUS25210</name>
    <name evidence="1" type="ORF">OVA965_LOCUS8126</name>
    <name evidence="4" type="ORF">SRO942_LOCUS25216</name>
    <name evidence="3" type="ORF">TMI583_LOCUS8122</name>
</gene>
<evidence type="ECO:0000313" key="4">
    <source>
        <dbReference type="EMBL" id="CAF3994436.1"/>
    </source>
</evidence>
<dbReference type="EMBL" id="CAJNOQ010009697">
    <property type="protein sequence ID" value="CAF1231786.1"/>
    <property type="molecule type" value="Genomic_DNA"/>
</dbReference>
<sequence>MNGRIVEEGKSKVVKVLPKRQICFDGQATLLKNDGTITHMHNLNVGDNILVAYYSPKNELLVKYSPVLAIDVYQHYNEKYPTEYLELHTTSKSTTQQLRITPTHHYW</sequence>
<evidence type="ECO:0000313" key="3">
    <source>
        <dbReference type="EMBL" id="CAF3655793.1"/>
    </source>
</evidence>
<accession>A0A814YP40</accession>
<protein>
    <submittedName>
        <fullName evidence="2">Uncharacterized protein</fullName>
    </submittedName>
</protein>
<dbReference type="Proteomes" id="UP000677228">
    <property type="component" value="Unassembled WGS sequence"/>
</dbReference>
<organism evidence="2 5">
    <name type="scientific">Didymodactylos carnosus</name>
    <dbReference type="NCBI Taxonomy" id="1234261"/>
    <lineage>
        <taxon>Eukaryota</taxon>
        <taxon>Metazoa</taxon>
        <taxon>Spiralia</taxon>
        <taxon>Gnathifera</taxon>
        <taxon>Rotifera</taxon>
        <taxon>Eurotatoria</taxon>
        <taxon>Bdelloidea</taxon>
        <taxon>Philodinida</taxon>
        <taxon>Philodinidae</taxon>
        <taxon>Didymodactylos</taxon>
    </lineage>
</organism>
<dbReference type="Proteomes" id="UP000682733">
    <property type="component" value="Unassembled WGS sequence"/>
</dbReference>
<dbReference type="EMBL" id="CAJNOK010002689">
    <property type="protein sequence ID" value="CAF0870940.1"/>
    <property type="molecule type" value="Genomic_DNA"/>
</dbReference>
<evidence type="ECO:0000313" key="1">
    <source>
        <dbReference type="EMBL" id="CAF0870940.1"/>
    </source>
</evidence>
<dbReference type="AlphaFoldDB" id="A0A814YP40"/>
<dbReference type="EMBL" id="CAJOBA010002690">
    <property type="protein sequence ID" value="CAF3655793.1"/>
    <property type="molecule type" value="Genomic_DNA"/>
</dbReference>
<proteinExistence type="predicted"/>
<keyword evidence="5" id="KW-1185">Reference proteome</keyword>